<organism evidence="2 3">
    <name type="scientific">Psychroflexus halocasei</name>
    <dbReference type="NCBI Taxonomy" id="908615"/>
    <lineage>
        <taxon>Bacteria</taxon>
        <taxon>Pseudomonadati</taxon>
        <taxon>Bacteroidota</taxon>
        <taxon>Flavobacteriia</taxon>
        <taxon>Flavobacteriales</taxon>
        <taxon>Flavobacteriaceae</taxon>
        <taxon>Psychroflexus</taxon>
    </lineage>
</organism>
<name>A0A1H3ZVF3_9FLAO</name>
<evidence type="ECO:0000313" key="3">
    <source>
        <dbReference type="Proteomes" id="UP000198820"/>
    </source>
</evidence>
<accession>A0A1H3ZVF3</accession>
<feature type="transmembrane region" description="Helical" evidence="1">
    <location>
        <begin position="213"/>
        <end position="235"/>
    </location>
</feature>
<feature type="transmembrane region" description="Helical" evidence="1">
    <location>
        <begin position="38"/>
        <end position="54"/>
    </location>
</feature>
<dbReference type="RefSeq" id="WP_093242014.1">
    <property type="nucleotide sequence ID" value="NZ_FNQF01000004.1"/>
</dbReference>
<reference evidence="2 3" key="1">
    <citation type="submission" date="2016-10" db="EMBL/GenBank/DDBJ databases">
        <authorList>
            <person name="de Groot N.N."/>
        </authorList>
    </citation>
    <scope>NUCLEOTIDE SEQUENCE [LARGE SCALE GENOMIC DNA]</scope>
    <source>
        <strain evidence="2 3">DSM 23581</strain>
    </source>
</reference>
<dbReference type="Proteomes" id="UP000198820">
    <property type="component" value="Unassembled WGS sequence"/>
</dbReference>
<keyword evidence="1" id="KW-1133">Transmembrane helix</keyword>
<evidence type="ECO:0000256" key="1">
    <source>
        <dbReference type="SAM" id="Phobius"/>
    </source>
</evidence>
<dbReference type="STRING" id="908615.SAMN05421540_104226"/>
<keyword evidence="1" id="KW-0812">Transmembrane</keyword>
<dbReference type="InterPro" id="IPR021737">
    <property type="entry name" value="Phage_phiKZ_Orf197"/>
</dbReference>
<feature type="transmembrane region" description="Helical" evidence="1">
    <location>
        <begin position="173"/>
        <end position="193"/>
    </location>
</feature>
<sequence>MISILLIKLLIAHVLGDFVFQPSKWVEGKRKNTYKSKYFYFHGLIHLFALIVLLGFDWSYWLSILILVGSHLLIDLIKINLDKRLNTRLLFAMDQILHILVIIGVVYINEPFEISLRKINSPEILLSILVILFITFVSSILMKVLMGKWVMKEDKTSDSLKNAGQYIGVLERLFIFIFIILDQWSAIGLLITAKSVFRFSDLSRAKDRKLTEYILIGTLMSFGIAIITGLLYLYLIKQI</sequence>
<evidence type="ECO:0008006" key="4">
    <source>
        <dbReference type="Google" id="ProtNLM"/>
    </source>
</evidence>
<feature type="transmembrane region" description="Helical" evidence="1">
    <location>
        <begin position="89"/>
        <end position="108"/>
    </location>
</feature>
<keyword evidence="3" id="KW-1185">Reference proteome</keyword>
<feature type="transmembrane region" description="Helical" evidence="1">
    <location>
        <begin position="60"/>
        <end position="77"/>
    </location>
</feature>
<proteinExistence type="predicted"/>
<dbReference type="AlphaFoldDB" id="A0A1H3ZVF3"/>
<evidence type="ECO:0000313" key="2">
    <source>
        <dbReference type="EMBL" id="SEA27756.1"/>
    </source>
</evidence>
<feature type="transmembrane region" description="Helical" evidence="1">
    <location>
        <begin position="124"/>
        <end position="145"/>
    </location>
</feature>
<keyword evidence="1" id="KW-0472">Membrane</keyword>
<dbReference type="Pfam" id="PF11750">
    <property type="entry name" value="DUF3307"/>
    <property type="match status" value="1"/>
</dbReference>
<dbReference type="EMBL" id="FNQF01000004">
    <property type="protein sequence ID" value="SEA27756.1"/>
    <property type="molecule type" value="Genomic_DNA"/>
</dbReference>
<protein>
    <recommendedName>
        <fullName evidence="4">DUF3307 domain-containing protein</fullName>
    </recommendedName>
</protein>
<gene>
    <name evidence="2" type="ORF">SAMN05421540_104226</name>
</gene>